<evidence type="ECO:0000256" key="1">
    <source>
        <dbReference type="ARBA" id="ARBA00023015"/>
    </source>
</evidence>
<dbReference type="CDD" id="cd01544">
    <property type="entry name" value="PBP1_GalR"/>
    <property type="match status" value="1"/>
</dbReference>
<accession>A0A926IA64</accession>
<keyword evidence="6" id="KW-1185">Reference proteome</keyword>
<dbReference type="GO" id="GO:0000976">
    <property type="term" value="F:transcription cis-regulatory region binding"/>
    <property type="evidence" value="ECO:0007669"/>
    <property type="project" value="TreeGrafter"/>
</dbReference>
<dbReference type="InterPro" id="IPR028082">
    <property type="entry name" value="Peripla_BP_I"/>
</dbReference>
<organism evidence="5 6">
    <name type="scientific">Zhenhengia yiwuensis</name>
    <dbReference type="NCBI Taxonomy" id="2763666"/>
    <lineage>
        <taxon>Bacteria</taxon>
        <taxon>Bacillati</taxon>
        <taxon>Bacillota</taxon>
        <taxon>Clostridia</taxon>
        <taxon>Lachnospirales</taxon>
        <taxon>Lachnospiraceae</taxon>
        <taxon>Zhenhengia</taxon>
    </lineage>
</organism>
<evidence type="ECO:0000313" key="5">
    <source>
        <dbReference type="EMBL" id="MBC8580520.1"/>
    </source>
</evidence>
<protein>
    <submittedName>
        <fullName evidence="5">LacI family DNA-binding transcriptional regulator</fullName>
    </submittedName>
</protein>
<evidence type="ECO:0000256" key="2">
    <source>
        <dbReference type="ARBA" id="ARBA00023125"/>
    </source>
</evidence>
<dbReference type="InterPro" id="IPR000843">
    <property type="entry name" value="HTH_LacI"/>
</dbReference>
<keyword evidence="2 5" id="KW-0238">DNA-binding</keyword>
<comment type="caution">
    <text evidence="5">The sequence shown here is derived from an EMBL/GenBank/DDBJ whole genome shotgun (WGS) entry which is preliminary data.</text>
</comment>
<dbReference type="InterPro" id="IPR010982">
    <property type="entry name" value="Lambda_DNA-bd_dom_sf"/>
</dbReference>
<reference evidence="5" key="1">
    <citation type="submission" date="2020-08" db="EMBL/GenBank/DDBJ databases">
        <title>Genome public.</title>
        <authorList>
            <person name="Liu C."/>
            <person name="Sun Q."/>
        </authorList>
    </citation>
    <scope>NUCLEOTIDE SEQUENCE</scope>
    <source>
        <strain evidence="5">NSJ-12</strain>
    </source>
</reference>
<evidence type="ECO:0000259" key="4">
    <source>
        <dbReference type="PROSITE" id="PS50932"/>
    </source>
</evidence>
<dbReference type="Pfam" id="PF13377">
    <property type="entry name" value="Peripla_BP_3"/>
    <property type="match status" value="1"/>
</dbReference>
<dbReference type="InterPro" id="IPR046335">
    <property type="entry name" value="LacI/GalR-like_sensor"/>
</dbReference>
<feature type="domain" description="HTH lacI-type" evidence="4">
    <location>
        <begin position="2"/>
        <end position="58"/>
    </location>
</feature>
<dbReference type="Pfam" id="PF00356">
    <property type="entry name" value="LacI"/>
    <property type="match status" value="1"/>
</dbReference>
<dbReference type="Proteomes" id="UP000655830">
    <property type="component" value="Unassembled WGS sequence"/>
</dbReference>
<dbReference type="SMART" id="SM00354">
    <property type="entry name" value="HTH_LACI"/>
    <property type="match status" value="1"/>
</dbReference>
<gene>
    <name evidence="5" type="ORF">H8718_13370</name>
</gene>
<proteinExistence type="predicted"/>
<dbReference type="EMBL" id="JACRSY010000022">
    <property type="protein sequence ID" value="MBC8580520.1"/>
    <property type="molecule type" value="Genomic_DNA"/>
</dbReference>
<dbReference type="GO" id="GO:0003700">
    <property type="term" value="F:DNA-binding transcription factor activity"/>
    <property type="evidence" value="ECO:0007669"/>
    <property type="project" value="TreeGrafter"/>
</dbReference>
<evidence type="ECO:0000313" key="6">
    <source>
        <dbReference type="Proteomes" id="UP000655830"/>
    </source>
</evidence>
<keyword evidence="1" id="KW-0805">Transcription regulation</keyword>
<keyword evidence="3" id="KW-0804">Transcription</keyword>
<evidence type="ECO:0000256" key="3">
    <source>
        <dbReference type="ARBA" id="ARBA00023163"/>
    </source>
</evidence>
<dbReference type="Gene3D" id="1.10.260.40">
    <property type="entry name" value="lambda repressor-like DNA-binding domains"/>
    <property type="match status" value="1"/>
</dbReference>
<dbReference type="PANTHER" id="PTHR30146">
    <property type="entry name" value="LACI-RELATED TRANSCRIPTIONAL REPRESSOR"/>
    <property type="match status" value="1"/>
</dbReference>
<dbReference type="SUPFAM" id="SSF53822">
    <property type="entry name" value="Periplasmic binding protein-like I"/>
    <property type="match status" value="1"/>
</dbReference>
<dbReference type="SUPFAM" id="SSF47413">
    <property type="entry name" value="lambda repressor-like DNA-binding domains"/>
    <property type="match status" value="1"/>
</dbReference>
<dbReference type="CDD" id="cd01392">
    <property type="entry name" value="HTH_LacI"/>
    <property type="match status" value="1"/>
</dbReference>
<dbReference type="Gene3D" id="3.40.50.2300">
    <property type="match status" value="2"/>
</dbReference>
<dbReference type="PANTHER" id="PTHR30146:SF149">
    <property type="entry name" value="HTH-TYPE TRANSCRIPTIONAL REGULATOR EBGR"/>
    <property type="match status" value="1"/>
</dbReference>
<dbReference type="AlphaFoldDB" id="A0A926IA64"/>
<name>A0A926IA64_9FIRM</name>
<dbReference type="PROSITE" id="PS50932">
    <property type="entry name" value="HTH_LACI_2"/>
    <property type="match status" value="1"/>
</dbReference>
<dbReference type="RefSeq" id="WP_177671670.1">
    <property type="nucleotide sequence ID" value="NZ_JACRSY010000022.1"/>
</dbReference>
<sequence>MATIKDIAAQVGVCVATVSRVLNFDQNMSVSEETRKKIFETAEALNYTPTRTRRSKSKQYTIGIANWYSQKEEVGDPYYLSIRLAVEKKCQELDVQYVNINHLNEEKVIDGLVAIGKFGEEDIKEIEALSPHIVFLDCSPAPKRYDSVIADYEGGVEEALNYLEKLGHKKIAFIGGEEFINKDKQKLDDCREIAYRKWMAQKEAVKEKWILKGSFTYEDGHRLMGKLLKEKDRPTAVFIASDPMAIGAYKAIFDAGLSIPEDISILGFDDIKTAQFLTPALTTVKVYTEFMAETGVELLIEQLTTGRSLHKKVTIPTALIQRDSVR</sequence>